<accession>A0A8T2RIT7</accession>
<comment type="subcellular location">
    <subcellularLocation>
        <location evidence="1">Cytoplasm</location>
    </subcellularLocation>
</comment>
<dbReference type="Proteomes" id="UP000825935">
    <property type="component" value="Chromosome 26"/>
</dbReference>
<evidence type="ECO:0000256" key="4">
    <source>
        <dbReference type="ARBA" id="ARBA00023284"/>
    </source>
</evidence>
<evidence type="ECO:0000313" key="7">
    <source>
        <dbReference type="EMBL" id="KAH7296286.1"/>
    </source>
</evidence>
<evidence type="ECO:0000313" key="8">
    <source>
        <dbReference type="Proteomes" id="UP000825935"/>
    </source>
</evidence>
<comment type="caution">
    <text evidence="7">The sequence shown here is derived from an EMBL/GenBank/DDBJ whole genome shotgun (WGS) entry which is preliminary data.</text>
</comment>
<dbReference type="SUPFAM" id="SSF52833">
    <property type="entry name" value="Thioredoxin-like"/>
    <property type="match status" value="1"/>
</dbReference>
<evidence type="ECO:0000259" key="6">
    <source>
        <dbReference type="Pfam" id="PF00462"/>
    </source>
</evidence>
<dbReference type="InterPro" id="IPR002109">
    <property type="entry name" value="Glutaredoxin"/>
</dbReference>
<dbReference type="InterPro" id="IPR036249">
    <property type="entry name" value="Thioredoxin-like_sf"/>
</dbReference>
<dbReference type="GO" id="GO:0005737">
    <property type="term" value="C:cytoplasm"/>
    <property type="evidence" value="ECO:0007669"/>
    <property type="project" value="UniProtKB-SubCell"/>
</dbReference>
<keyword evidence="3" id="KW-0963">Cytoplasm</keyword>
<comment type="similarity">
    <text evidence="2">Belongs to the glutaredoxin family. CC-type subfamily.</text>
</comment>
<dbReference type="PANTHER" id="PTHR10168">
    <property type="entry name" value="GLUTAREDOXIN"/>
    <property type="match status" value="1"/>
</dbReference>
<keyword evidence="8" id="KW-1185">Reference proteome</keyword>
<dbReference type="Pfam" id="PF00462">
    <property type="entry name" value="Glutaredoxin"/>
    <property type="match status" value="1"/>
</dbReference>
<organism evidence="7 8">
    <name type="scientific">Ceratopteris richardii</name>
    <name type="common">Triangle waterfern</name>
    <dbReference type="NCBI Taxonomy" id="49495"/>
    <lineage>
        <taxon>Eukaryota</taxon>
        <taxon>Viridiplantae</taxon>
        <taxon>Streptophyta</taxon>
        <taxon>Embryophyta</taxon>
        <taxon>Tracheophyta</taxon>
        <taxon>Polypodiopsida</taxon>
        <taxon>Polypodiidae</taxon>
        <taxon>Polypodiales</taxon>
        <taxon>Pteridineae</taxon>
        <taxon>Pteridaceae</taxon>
        <taxon>Parkerioideae</taxon>
        <taxon>Ceratopteris</taxon>
    </lineage>
</organism>
<dbReference type="EMBL" id="CM035431">
    <property type="protein sequence ID" value="KAH7296286.1"/>
    <property type="molecule type" value="Genomic_DNA"/>
</dbReference>
<protein>
    <recommendedName>
        <fullName evidence="6">Glutaredoxin domain-containing protein</fullName>
    </recommendedName>
</protein>
<name>A0A8T2RIT7_CERRI</name>
<dbReference type="InterPro" id="IPR011905">
    <property type="entry name" value="GlrX-like_pln_2"/>
</dbReference>
<evidence type="ECO:0000256" key="1">
    <source>
        <dbReference type="ARBA" id="ARBA00004496"/>
    </source>
</evidence>
<evidence type="ECO:0000256" key="2">
    <source>
        <dbReference type="ARBA" id="ARBA00007568"/>
    </source>
</evidence>
<feature type="domain" description="Glutaredoxin" evidence="6">
    <location>
        <begin position="58"/>
        <end position="111"/>
    </location>
</feature>
<reference evidence="7" key="1">
    <citation type="submission" date="2021-08" db="EMBL/GenBank/DDBJ databases">
        <title>WGS assembly of Ceratopteris richardii.</title>
        <authorList>
            <person name="Marchant D.B."/>
            <person name="Chen G."/>
            <person name="Jenkins J."/>
            <person name="Shu S."/>
            <person name="Leebens-Mack J."/>
            <person name="Grimwood J."/>
            <person name="Schmutz J."/>
            <person name="Soltis P."/>
            <person name="Soltis D."/>
            <person name="Chen Z.-H."/>
        </authorList>
    </citation>
    <scope>NUCLEOTIDE SEQUENCE</scope>
    <source>
        <strain evidence="7">Whitten #5841</strain>
        <tissue evidence="7">Leaf</tissue>
    </source>
</reference>
<dbReference type="Gene3D" id="3.40.30.10">
    <property type="entry name" value="Glutaredoxin"/>
    <property type="match status" value="1"/>
</dbReference>
<evidence type="ECO:0000256" key="3">
    <source>
        <dbReference type="ARBA" id="ARBA00022490"/>
    </source>
</evidence>
<keyword evidence="4" id="KW-0676">Redox-active center</keyword>
<dbReference type="PROSITE" id="PS51354">
    <property type="entry name" value="GLUTAREDOXIN_2"/>
    <property type="match status" value="1"/>
</dbReference>
<dbReference type="OrthoDB" id="418495at2759"/>
<evidence type="ECO:0000256" key="5">
    <source>
        <dbReference type="SAM" id="MobiDB-lite"/>
    </source>
</evidence>
<feature type="region of interest" description="Disordered" evidence="5">
    <location>
        <begin position="1"/>
        <end position="48"/>
    </location>
</feature>
<sequence>MSPHNRMPGASKAAVRNRTGGDGLDSSAAPAAARTPLNGDESWSKKDLRVDVTSRNPVVVVSRPGCCMSHAVTRLLCSLGVSPQVIEIPSSEGVTSDQHDEVPAIFIGGRLLGGIDRLLAAHISGSLIPQLKDAGALWL</sequence>
<proteinExistence type="inferred from homology"/>
<gene>
    <name evidence="7" type="ORF">KP509_26G017600</name>
</gene>
<dbReference type="NCBIfam" id="TIGR02189">
    <property type="entry name" value="GlrX-like_plant"/>
    <property type="match status" value="1"/>
</dbReference>
<dbReference type="AlphaFoldDB" id="A0A8T2RIT7"/>